<keyword evidence="16" id="KW-1185">Reference proteome</keyword>
<gene>
    <name evidence="13" type="ORF">HMI01_28550</name>
    <name evidence="14" type="ORF">SAMN05421668_1473</name>
</gene>
<dbReference type="InterPro" id="IPR050299">
    <property type="entry name" value="YjjX_NTPase"/>
</dbReference>
<dbReference type="RefSeq" id="WP_062323821.1">
    <property type="nucleotide sequence ID" value="NZ_BJWJ01000058.1"/>
</dbReference>
<evidence type="ECO:0000256" key="3">
    <source>
        <dbReference type="ARBA" id="ARBA00022723"/>
    </source>
</evidence>
<dbReference type="EMBL" id="BJWJ01000058">
    <property type="protein sequence ID" value="GEM05867.1"/>
    <property type="molecule type" value="Genomic_DNA"/>
</dbReference>
<dbReference type="Pfam" id="PF01931">
    <property type="entry name" value="NTPase_I-T"/>
    <property type="match status" value="1"/>
</dbReference>
<dbReference type="OrthoDB" id="164951at2"/>
<accession>A0A1I6V6Z0</accession>
<name>A0A1I6V6Z0_9BACI</name>
<protein>
    <recommendedName>
        <fullName evidence="9">inosine/xanthosine triphosphatase</fullName>
        <ecNumber evidence="9">3.6.1.73</ecNumber>
    </recommendedName>
</protein>
<dbReference type="SUPFAM" id="SSF52972">
    <property type="entry name" value="ITPase-like"/>
    <property type="match status" value="1"/>
</dbReference>
<comment type="cofactor">
    <cofactor evidence="2">
        <name>Mg(2+)</name>
        <dbReference type="ChEBI" id="CHEBI:18420"/>
    </cofactor>
</comment>
<keyword evidence="4" id="KW-0547">Nucleotide-binding</keyword>
<proteinExistence type="predicted"/>
<evidence type="ECO:0000256" key="2">
    <source>
        <dbReference type="ARBA" id="ARBA00001946"/>
    </source>
</evidence>
<organism evidence="14 15">
    <name type="scientific">Halolactibacillus miurensis</name>
    <dbReference type="NCBI Taxonomy" id="306541"/>
    <lineage>
        <taxon>Bacteria</taxon>
        <taxon>Bacillati</taxon>
        <taxon>Bacillota</taxon>
        <taxon>Bacilli</taxon>
        <taxon>Bacillales</taxon>
        <taxon>Bacillaceae</taxon>
        <taxon>Halolactibacillus</taxon>
    </lineage>
</organism>
<keyword evidence="5" id="KW-0378">Hydrolase</keyword>
<comment type="catalytic activity">
    <reaction evidence="10">
        <text>ITP + H2O = IDP + phosphate + H(+)</text>
        <dbReference type="Rhea" id="RHEA:28330"/>
        <dbReference type="ChEBI" id="CHEBI:15377"/>
        <dbReference type="ChEBI" id="CHEBI:15378"/>
        <dbReference type="ChEBI" id="CHEBI:43474"/>
        <dbReference type="ChEBI" id="CHEBI:58280"/>
        <dbReference type="ChEBI" id="CHEBI:61402"/>
        <dbReference type="EC" id="3.6.1.73"/>
    </reaction>
</comment>
<dbReference type="EMBL" id="FPAI01000047">
    <property type="protein sequence ID" value="SFT09397.1"/>
    <property type="molecule type" value="Genomic_DNA"/>
</dbReference>
<evidence type="ECO:0000256" key="5">
    <source>
        <dbReference type="ARBA" id="ARBA00022801"/>
    </source>
</evidence>
<dbReference type="GO" id="GO:0009117">
    <property type="term" value="P:nucleotide metabolic process"/>
    <property type="evidence" value="ECO:0007669"/>
    <property type="project" value="UniProtKB-KW"/>
</dbReference>
<dbReference type="PANTHER" id="PTHR34699:SF2">
    <property type="entry name" value="NON-CANONICAL PURINE NTP PHOSPHATASE_PRRC1 DOMAIN-CONTAINING PROTEIN"/>
    <property type="match status" value="1"/>
</dbReference>
<dbReference type="Gene3D" id="3.90.950.10">
    <property type="match status" value="1"/>
</dbReference>
<reference evidence="13 16" key="2">
    <citation type="submission" date="2019-07" db="EMBL/GenBank/DDBJ databases">
        <title>Whole genome shotgun sequence of Halolactibacillus miurensis NBRC 100873.</title>
        <authorList>
            <person name="Hosoyama A."/>
            <person name="Uohara A."/>
            <person name="Ohji S."/>
            <person name="Ichikawa N."/>
        </authorList>
    </citation>
    <scope>NUCLEOTIDE SEQUENCE [LARGE SCALE GENOMIC DNA]</scope>
    <source>
        <strain evidence="13 16">NBRC 100873</strain>
    </source>
</reference>
<sequence length="169" mass="18586">MEIVLGSKNKAKQQAVMEVFKDAVIHTTDAPSDVSAQPFSDQETLTGAINRSIFSRNTLEHGIGIGLEGGIMEIKGQLYLTNWGALTDETHQIYVASGARVPIPSPIADALKPGIELGDVMEKYTQDHHIRHHQGAIGIFTDGLITRDKMFEHVLLQLKGQYLAKLIQQ</sequence>
<evidence type="ECO:0000313" key="16">
    <source>
        <dbReference type="Proteomes" id="UP000321773"/>
    </source>
</evidence>
<dbReference type="Proteomes" id="UP000321773">
    <property type="component" value="Unassembled WGS sequence"/>
</dbReference>
<evidence type="ECO:0000256" key="8">
    <source>
        <dbReference type="ARBA" id="ARBA00023211"/>
    </source>
</evidence>
<comment type="cofactor">
    <cofactor evidence="1">
        <name>Mn(2+)</name>
        <dbReference type="ChEBI" id="CHEBI:29035"/>
    </cofactor>
</comment>
<evidence type="ECO:0000313" key="15">
    <source>
        <dbReference type="Proteomes" id="UP000199139"/>
    </source>
</evidence>
<evidence type="ECO:0000256" key="1">
    <source>
        <dbReference type="ARBA" id="ARBA00001936"/>
    </source>
</evidence>
<keyword evidence="3" id="KW-0479">Metal-binding</keyword>
<comment type="catalytic activity">
    <reaction evidence="11">
        <text>XTP + H2O = XDP + phosphate + H(+)</text>
        <dbReference type="Rhea" id="RHEA:28406"/>
        <dbReference type="ChEBI" id="CHEBI:15377"/>
        <dbReference type="ChEBI" id="CHEBI:15378"/>
        <dbReference type="ChEBI" id="CHEBI:43474"/>
        <dbReference type="ChEBI" id="CHEBI:59884"/>
        <dbReference type="ChEBI" id="CHEBI:61314"/>
        <dbReference type="EC" id="3.6.1.73"/>
    </reaction>
</comment>
<feature type="domain" description="Non-canonical purine NTP phosphatase/PRRC1" evidence="12">
    <location>
        <begin position="6"/>
        <end position="155"/>
    </location>
</feature>
<keyword evidence="8" id="KW-0464">Manganese</keyword>
<dbReference type="NCBIfam" id="NF002850">
    <property type="entry name" value="PRK03114.1"/>
    <property type="match status" value="1"/>
</dbReference>
<dbReference type="InterPro" id="IPR029001">
    <property type="entry name" value="ITPase-like_fam"/>
</dbReference>
<dbReference type="InterPro" id="IPR026533">
    <property type="entry name" value="NTPase/PRRC1"/>
</dbReference>
<evidence type="ECO:0000313" key="13">
    <source>
        <dbReference type="EMBL" id="GEM05867.1"/>
    </source>
</evidence>
<evidence type="ECO:0000256" key="7">
    <source>
        <dbReference type="ARBA" id="ARBA00023080"/>
    </source>
</evidence>
<dbReference type="GO" id="GO:0046872">
    <property type="term" value="F:metal ion binding"/>
    <property type="evidence" value="ECO:0007669"/>
    <property type="project" value="UniProtKB-KW"/>
</dbReference>
<dbReference type="STRING" id="306541.SAMN05421668_1473"/>
<reference evidence="14 15" key="1">
    <citation type="submission" date="2016-10" db="EMBL/GenBank/DDBJ databases">
        <authorList>
            <person name="de Groot N.N."/>
        </authorList>
    </citation>
    <scope>NUCLEOTIDE SEQUENCE [LARGE SCALE GENOMIC DNA]</scope>
    <source>
        <strain evidence="14 15">DSM 17074</strain>
    </source>
</reference>
<evidence type="ECO:0000256" key="6">
    <source>
        <dbReference type="ARBA" id="ARBA00022842"/>
    </source>
</evidence>
<keyword evidence="7" id="KW-0546">Nucleotide metabolism</keyword>
<evidence type="ECO:0000313" key="14">
    <source>
        <dbReference type="EMBL" id="SFT09397.1"/>
    </source>
</evidence>
<dbReference type="PANTHER" id="PTHR34699">
    <property type="match status" value="1"/>
</dbReference>
<dbReference type="Proteomes" id="UP000199139">
    <property type="component" value="Unassembled WGS sequence"/>
</dbReference>
<evidence type="ECO:0000256" key="9">
    <source>
        <dbReference type="ARBA" id="ARBA00038901"/>
    </source>
</evidence>
<evidence type="ECO:0000256" key="4">
    <source>
        <dbReference type="ARBA" id="ARBA00022741"/>
    </source>
</evidence>
<evidence type="ECO:0000256" key="11">
    <source>
        <dbReference type="ARBA" id="ARBA00048781"/>
    </source>
</evidence>
<evidence type="ECO:0000256" key="10">
    <source>
        <dbReference type="ARBA" id="ARBA00048174"/>
    </source>
</evidence>
<keyword evidence="6" id="KW-0460">Magnesium</keyword>
<dbReference type="GO" id="GO:0000166">
    <property type="term" value="F:nucleotide binding"/>
    <property type="evidence" value="ECO:0007669"/>
    <property type="project" value="UniProtKB-KW"/>
</dbReference>
<dbReference type="EC" id="3.6.1.73" evidence="9"/>
<dbReference type="GO" id="GO:0103023">
    <property type="term" value="F:ITPase activity"/>
    <property type="evidence" value="ECO:0007669"/>
    <property type="project" value="UniProtKB-EC"/>
</dbReference>
<dbReference type="AlphaFoldDB" id="A0A1I6V6Z0"/>
<evidence type="ECO:0000259" key="12">
    <source>
        <dbReference type="Pfam" id="PF01931"/>
    </source>
</evidence>